<keyword evidence="3" id="KW-1185">Reference proteome</keyword>
<dbReference type="RefSeq" id="WP_209795790.1">
    <property type="nucleotide sequence ID" value="NZ_JAGGJZ010000001.1"/>
</dbReference>
<comment type="caution">
    <text evidence="2">The sequence shown here is derived from an EMBL/GenBank/DDBJ whole genome shotgun (WGS) entry which is preliminary data.</text>
</comment>
<keyword evidence="1" id="KW-0732">Signal</keyword>
<evidence type="ECO:0000256" key="1">
    <source>
        <dbReference type="SAM" id="SignalP"/>
    </source>
</evidence>
<sequence>MNKKSINKIIAKGLVCTAIVGTGVAVNTGLANAAEPSAKQIAEKEMIPSREAEDNMIKD</sequence>
<dbReference type="EMBL" id="JAGGJZ010000001">
    <property type="protein sequence ID" value="MBP1889085.1"/>
    <property type="molecule type" value="Genomic_DNA"/>
</dbReference>
<accession>A0ABS4EYL5</accession>
<evidence type="ECO:0000313" key="3">
    <source>
        <dbReference type="Proteomes" id="UP000783390"/>
    </source>
</evidence>
<reference evidence="2 3" key="1">
    <citation type="submission" date="2021-03" db="EMBL/GenBank/DDBJ databases">
        <title>Genomic Encyclopedia of Type Strains, Phase IV (KMG-IV): sequencing the most valuable type-strain genomes for metagenomic binning, comparative biology and taxonomic classification.</title>
        <authorList>
            <person name="Goeker M."/>
        </authorList>
    </citation>
    <scope>NUCLEOTIDE SEQUENCE [LARGE SCALE GENOMIC DNA]</scope>
    <source>
        <strain evidence="2 3">DSM 3984</strain>
    </source>
</reference>
<name>A0ABS4EYL5_9CLOT</name>
<protein>
    <submittedName>
        <fullName evidence="2">Uncharacterized protein</fullName>
    </submittedName>
</protein>
<dbReference type="Proteomes" id="UP000783390">
    <property type="component" value="Unassembled WGS sequence"/>
</dbReference>
<gene>
    <name evidence="2" type="ORF">J2Z53_000664</name>
</gene>
<feature type="chain" id="PRO_5047172495" evidence="1">
    <location>
        <begin position="34"/>
        <end position="59"/>
    </location>
</feature>
<organism evidence="2 3">
    <name type="scientific">Clostridium moniliforme</name>
    <dbReference type="NCBI Taxonomy" id="39489"/>
    <lineage>
        <taxon>Bacteria</taxon>
        <taxon>Bacillati</taxon>
        <taxon>Bacillota</taxon>
        <taxon>Clostridia</taxon>
        <taxon>Eubacteriales</taxon>
        <taxon>Clostridiaceae</taxon>
        <taxon>Clostridium</taxon>
    </lineage>
</organism>
<evidence type="ECO:0000313" key="2">
    <source>
        <dbReference type="EMBL" id="MBP1889085.1"/>
    </source>
</evidence>
<proteinExistence type="predicted"/>
<feature type="signal peptide" evidence="1">
    <location>
        <begin position="1"/>
        <end position="33"/>
    </location>
</feature>